<dbReference type="RefSeq" id="WP_253475549.1">
    <property type="nucleotide sequence ID" value="NZ_JALJXV010000002.1"/>
</dbReference>
<dbReference type="AlphaFoldDB" id="A0AAE3G1F5"/>
<evidence type="ECO:0000313" key="2">
    <source>
        <dbReference type="EMBL" id="MCP1674050.1"/>
    </source>
</evidence>
<feature type="domain" description="HTH marR-type" evidence="1">
    <location>
        <begin position="51"/>
        <end position="116"/>
    </location>
</feature>
<proteinExistence type="predicted"/>
<sequence>MAKRNAIVSSEHLVSRKAAELSQLEYALINAGHAFERWMVHCMTATGIPDLSPLDVLVLHNTNHRSREKTLAGICLVLNVEDTHLVNYSLKKLRRLNLIEARRRGKEMGYTTTDEGRLACQRYREIREACLIDALAMFGGPDPEEMAAMATRLRALSGIYDQAARAASSL</sequence>
<comment type="caution">
    <text evidence="2">The sequence shown here is derived from an EMBL/GenBank/DDBJ whole genome shotgun (WGS) entry which is preliminary data.</text>
</comment>
<keyword evidence="3" id="KW-1185">Reference proteome</keyword>
<dbReference type="GO" id="GO:0003700">
    <property type="term" value="F:DNA-binding transcription factor activity"/>
    <property type="evidence" value="ECO:0007669"/>
    <property type="project" value="InterPro"/>
</dbReference>
<dbReference type="InterPro" id="IPR000835">
    <property type="entry name" value="HTH_MarR-typ"/>
</dbReference>
<protein>
    <submittedName>
        <fullName evidence="2">MarR family transcription regulator</fullName>
    </submittedName>
</protein>
<dbReference type="InterPro" id="IPR014601">
    <property type="entry name" value="Trans_reg_MarR_HTH"/>
</dbReference>
<evidence type="ECO:0000313" key="3">
    <source>
        <dbReference type="Proteomes" id="UP001205843"/>
    </source>
</evidence>
<name>A0AAE3G1F5_9GAMM</name>
<dbReference type="Proteomes" id="UP001205843">
    <property type="component" value="Unassembled WGS sequence"/>
</dbReference>
<evidence type="ECO:0000259" key="1">
    <source>
        <dbReference type="Pfam" id="PF13463"/>
    </source>
</evidence>
<dbReference type="SUPFAM" id="SSF46785">
    <property type="entry name" value="Winged helix' DNA-binding domain"/>
    <property type="match status" value="1"/>
</dbReference>
<dbReference type="Pfam" id="PF13463">
    <property type="entry name" value="HTH_27"/>
    <property type="match status" value="1"/>
</dbReference>
<reference evidence="2" key="1">
    <citation type="submission" date="2022-03" db="EMBL/GenBank/DDBJ databases">
        <title>Genomic Encyclopedia of Type Strains, Phase III (KMG-III): the genomes of soil and plant-associated and newly described type strains.</title>
        <authorList>
            <person name="Whitman W."/>
        </authorList>
    </citation>
    <scope>NUCLEOTIDE SEQUENCE</scope>
    <source>
        <strain evidence="2">ANL 6-2</strain>
    </source>
</reference>
<dbReference type="EMBL" id="JALJXV010000002">
    <property type="protein sequence ID" value="MCP1674050.1"/>
    <property type="molecule type" value="Genomic_DNA"/>
</dbReference>
<dbReference type="PIRSF" id="PIRSF036158">
    <property type="entry name" value="UCP036158_MarR"/>
    <property type="match status" value="1"/>
</dbReference>
<accession>A0AAE3G1F5</accession>
<organism evidence="2 3">
    <name type="scientific">Natronocella acetinitrilica</name>
    <dbReference type="NCBI Taxonomy" id="414046"/>
    <lineage>
        <taxon>Bacteria</taxon>
        <taxon>Pseudomonadati</taxon>
        <taxon>Pseudomonadota</taxon>
        <taxon>Gammaproteobacteria</taxon>
        <taxon>Chromatiales</taxon>
        <taxon>Ectothiorhodospiraceae</taxon>
        <taxon>Natronocella</taxon>
    </lineage>
</organism>
<gene>
    <name evidence="2" type="ORF">J2T57_001149</name>
</gene>
<dbReference type="Gene3D" id="1.10.10.10">
    <property type="entry name" value="Winged helix-like DNA-binding domain superfamily/Winged helix DNA-binding domain"/>
    <property type="match status" value="1"/>
</dbReference>
<dbReference type="InterPro" id="IPR036390">
    <property type="entry name" value="WH_DNA-bd_sf"/>
</dbReference>
<dbReference type="InterPro" id="IPR036388">
    <property type="entry name" value="WH-like_DNA-bd_sf"/>
</dbReference>